<dbReference type="InterPro" id="IPR000551">
    <property type="entry name" value="MerR-type_HTH_dom"/>
</dbReference>
<dbReference type="EMBL" id="NMQT01000062">
    <property type="protein sequence ID" value="OXM55208.1"/>
    <property type="molecule type" value="Genomic_DNA"/>
</dbReference>
<name>A0A229S8G2_9PSEU</name>
<reference evidence="4 5" key="1">
    <citation type="submission" date="2017-07" db="EMBL/GenBank/DDBJ databases">
        <title>Amycolatopsis thailandensis Genome sequencing and assembly.</title>
        <authorList>
            <person name="Kaur N."/>
            <person name="Mayilraj S."/>
        </authorList>
    </citation>
    <scope>NUCLEOTIDE SEQUENCE [LARGE SCALE GENOMIC DNA]</scope>
    <source>
        <strain evidence="4 5">JCM 16380</strain>
    </source>
</reference>
<dbReference type="GO" id="GO:0003700">
    <property type="term" value="F:DNA-binding transcription factor activity"/>
    <property type="evidence" value="ECO:0007669"/>
    <property type="project" value="InterPro"/>
</dbReference>
<dbReference type="SMART" id="SM00422">
    <property type="entry name" value="HTH_MERR"/>
    <property type="match status" value="1"/>
</dbReference>
<keyword evidence="1" id="KW-0238">DNA-binding</keyword>
<gene>
    <name evidence="4" type="ORF">CFP71_18060</name>
</gene>
<dbReference type="OrthoDB" id="4569196at2"/>
<dbReference type="Proteomes" id="UP000215223">
    <property type="component" value="Unassembled WGS sequence"/>
</dbReference>
<sequence length="235" mass="26537">MAWSTRELADLAGTTLKTVRYYHRIGLLDEPERGANGYKRYRVTHLIRLLRIRRLVDLGVPLSDIEAMEESDGNAERTLRALDAELKASIERQERMREELALILDRRSLVDLPPGFDGNVAELSEVERSMLMVFSRVLDAETMDVMRELHAAPRPPAQAEFDSLSADADEATRQRLAEELAPVARDQIEAQPSLTDVRTRVAMTEPTVLRGLVELYNPAQLDVLRRLNVLLGIAP</sequence>
<proteinExistence type="predicted"/>
<keyword evidence="2" id="KW-0175">Coiled coil</keyword>
<dbReference type="Gene3D" id="1.10.1660.10">
    <property type="match status" value="1"/>
</dbReference>
<dbReference type="PANTHER" id="PTHR30204:SF93">
    <property type="entry name" value="HTH MERR-TYPE DOMAIN-CONTAINING PROTEIN"/>
    <property type="match status" value="1"/>
</dbReference>
<dbReference type="Pfam" id="PF13411">
    <property type="entry name" value="MerR_1"/>
    <property type="match status" value="1"/>
</dbReference>
<dbReference type="RefSeq" id="WP_093935038.1">
    <property type="nucleotide sequence ID" value="NZ_NMQT01000062.1"/>
</dbReference>
<dbReference type="GO" id="GO:0003677">
    <property type="term" value="F:DNA binding"/>
    <property type="evidence" value="ECO:0007669"/>
    <property type="project" value="UniProtKB-KW"/>
</dbReference>
<comment type="caution">
    <text evidence="4">The sequence shown here is derived from an EMBL/GenBank/DDBJ whole genome shotgun (WGS) entry which is preliminary data.</text>
</comment>
<accession>A0A229S8G2</accession>
<evidence type="ECO:0000313" key="4">
    <source>
        <dbReference type="EMBL" id="OXM55208.1"/>
    </source>
</evidence>
<evidence type="ECO:0000259" key="3">
    <source>
        <dbReference type="PROSITE" id="PS50937"/>
    </source>
</evidence>
<keyword evidence="5" id="KW-1185">Reference proteome</keyword>
<dbReference type="AlphaFoldDB" id="A0A229S8G2"/>
<evidence type="ECO:0000313" key="5">
    <source>
        <dbReference type="Proteomes" id="UP000215223"/>
    </source>
</evidence>
<dbReference type="PROSITE" id="PS50937">
    <property type="entry name" value="HTH_MERR_2"/>
    <property type="match status" value="1"/>
</dbReference>
<evidence type="ECO:0000256" key="2">
    <source>
        <dbReference type="SAM" id="Coils"/>
    </source>
</evidence>
<dbReference type="SUPFAM" id="SSF46955">
    <property type="entry name" value="Putative DNA-binding domain"/>
    <property type="match status" value="1"/>
</dbReference>
<dbReference type="PANTHER" id="PTHR30204">
    <property type="entry name" value="REDOX-CYCLING DRUG-SENSING TRANSCRIPTIONAL ACTIVATOR SOXR"/>
    <property type="match status" value="1"/>
</dbReference>
<feature type="coiled-coil region" evidence="2">
    <location>
        <begin position="65"/>
        <end position="99"/>
    </location>
</feature>
<protein>
    <submittedName>
        <fullName evidence="4">MerR family transcriptional regulator</fullName>
    </submittedName>
</protein>
<feature type="domain" description="HTH merR-type" evidence="3">
    <location>
        <begin position="2"/>
        <end position="71"/>
    </location>
</feature>
<organism evidence="4 5">
    <name type="scientific">Amycolatopsis thailandensis</name>
    <dbReference type="NCBI Taxonomy" id="589330"/>
    <lineage>
        <taxon>Bacteria</taxon>
        <taxon>Bacillati</taxon>
        <taxon>Actinomycetota</taxon>
        <taxon>Actinomycetes</taxon>
        <taxon>Pseudonocardiales</taxon>
        <taxon>Pseudonocardiaceae</taxon>
        <taxon>Amycolatopsis</taxon>
    </lineage>
</organism>
<evidence type="ECO:0000256" key="1">
    <source>
        <dbReference type="ARBA" id="ARBA00023125"/>
    </source>
</evidence>
<dbReference type="InterPro" id="IPR047057">
    <property type="entry name" value="MerR_fam"/>
</dbReference>
<dbReference type="InterPro" id="IPR009061">
    <property type="entry name" value="DNA-bd_dom_put_sf"/>
</dbReference>